<reference evidence="3 4" key="1">
    <citation type="submission" date="2020-08" db="EMBL/GenBank/DDBJ databases">
        <title>Novel species isolated from subtropical streams in China.</title>
        <authorList>
            <person name="Lu H."/>
        </authorList>
    </citation>
    <scope>NUCLEOTIDE SEQUENCE [LARGE SCALE GENOMIC DNA]</scope>
    <source>
        <strain evidence="3 4">KACC 16656</strain>
    </source>
</reference>
<comment type="caution">
    <text evidence="3">The sequence shown here is derived from an EMBL/GenBank/DDBJ whole genome shotgun (WGS) entry which is preliminary data.</text>
</comment>
<dbReference type="SUPFAM" id="SSF49344">
    <property type="entry name" value="CBD9-like"/>
    <property type="match status" value="1"/>
</dbReference>
<dbReference type="RefSeq" id="WP_186923001.1">
    <property type="nucleotide sequence ID" value="NZ_JACOFW010000011.1"/>
</dbReference>
<keyword evidence="1" id="KW-0732">Signal</keyword>
<dbReference type="InterPro" id="IPR045670">
    <property type="entry name" value="DUF5916"/>
</dbReference>
<evidence type="ECO:0000313" key="3">
    <source>
        <dbReference type="EMBL" id="MBC3807922.1"/>
    </source>
</evidence>
<dbReference type="EMBL" id="JACOFW010000011">
    <property type="protein sequence ID" value="MBC3807922.1"/>
    <property type="molecule type" value="Genomic_DNA"/>
</dbReference>
<organism evidence="3 4">
    <name type="scientific">Undibacterium seohonense</name>
    <dbReference type="NCBI Taxonomy" id="1344950"/>
    <lineage>
        <taxon>Bacteria</taxon>
        <taxon>Pseudomonadati</taxon>
        <taxon>Pseudomonadota</taxon>
        <taxon>Betaproteobacteria</taxon>
        <taxon>Burkholderiales</taxon>
        <taxon>Oxalobacteraceae</taxon>
        <taxon>Undibacterium</taxon>
    </lineage>
</organism>
<dbReference type="Proteomes" id="UP000648257">
    <property type="component" value="Unassembled WGS sequence"/>
</dbReference>
<evidence type="ECO:0000313" key="4">
    <source>
        <dbReference type="Proteomes" id="UP000648257"/>
    </source>
</evidence>
<proteinExistence type="predicted"/>
<evidence type="ECO:0000259" key="2">
    <source>
        <dbReference type="Pfam" id="PF19313"/>
    </source>
</evidence>
<feature type="domain" description="DUF5916" evidence="2">
    <location>
        <begin position="271"/>
        <end position="347"/>
    </location>
</feature>
<feature type="signal peptide" evidence="1">
    <location>
        <begin position="1"/>
        <end position="35"/>
    </location>
</feature>
<gene>
    <name evidence="3" type="ORF">H8K52_11255</name>
</gene>
<evidence type="ECO:0000256" key="1">
    <source>
        <dbReference type="SAM" id="SignalP"/>
    </source>
</evidence>
<keyword evidence="4" id="KW-1185">Reference proteome</keyword>
<dbReference type="Gene3D" id="2.60.40.1190">
    <property type="match status" value="1"/>
</dbReference>
<accession>A0ABR6X4S0</accession>
<dbReference type="Pfam" id="PF19313">
    <property type="entry name" value="DUF5916"/>
    <property type="match status" value="1"/>
</dbReference>
<sequence>MTHSFKEHLKQMFKTWSKKLSMILLFAFFSLHAQAQLNIPKVDSPPQLKDYREPNRTASTTGIEINQFVQQSPVDGRIPSYATKAYLSYDYQNLYAIFVAHANPKHLIARHSRRENNGGEDFVLLQIDTFKDGQRAFVFYVTPLGVQADSSYIEGKEEDFDFDTQWQSEGELTDFGYIVKIAIPFKSLRFSNGEKQEWGLSIARYIPEFTEFVSWPHISRQKPTIVDQFESVVIHDRIPSQRNFQLNPYLFSGKDKFLTMMDKQGRKYTSFSQQQKTQIGVDAKYVWNNTATVDLTLNPDFSEVESDEPQVLVDKRFETLFPEKRPFFLENAGFFKTPLPLFFSRRIVDPDAGVRVIGRQDRLAVGGLIINDTSDLNAENANIGVFRGQTDIGKSGNLGLLVSHRTQGNQTNSVAGADVRITPLPNWIFTGQLAKSQTATQTTTKDQLAYIEAIYGSRSFTYTGKYTSIGKDFDASLGFIPRKDIRQHEQQANYTWFGTPTDWFLTQELKAIAMQTDNQHRIFQDQRMQLLYTIKAKRANTFTLESTQQSESLADRRLHTSGWLAGWNSRTLPELNSTIKFGQRQALNYQFQDPQVLSGDARNAQVKLKWLIGRHIRLDSSYFWNDLRHTKGTIYRDRLARFNLSYQLDNYWGASFIMDYHNLTANPRWSKLKNEKSLNTNLQLRYVLSPGSSMYIGYVNRQENLRLYHDENGLLQSTSTNHLDLHTGKRFFVKMSYLF</sequence>
<feature type="chain" id="PRO_5045326304" evidence="1">
    <location>
        <begin position="36"/>
        <end position="739"/>
    </location>
</feature>
<name>A0ABR6X4S0_9BURK</name>
<protein>
    <submittedName>
        <fullName evidence="3">Carbohydrate binding family 9 domain-containing protein</fullName>
    </submittedName>
</protein>
<dbReference type="CDD" id="cd09618">
    <property type="entry name" value="CBM9_like_2"/>
    <property type="match status" value="1"/>
</dbReference>